<accession>A0ABW2TXJ8</accession>
<keyword evidence="2" id="KW-0472">Membrane</keyword>
<feature type="compositionally biased region" description="Basic and acidic residues" evidence="1">
    <location>
        <begin position="1"/>
        <end position="11"/>
    </location>
</feature>
<organism evidence="3 4">
    <name type="scientific">Actinokineospora soli</name>
    <dbReference type="NCBI Taxonomy" id="1048753"/>
    <lineage>
        <taxon>Bacteria</taxon>
        <taxon>Bacillati</taxon>
        <taxon>Actinomycetota</taxon>
        <taxon>Actinomycetes</taxon>
        <taxon>Pseudonocardiales</taxon>
        <taxon>Pseudonocardiaceae</taxon>
        <taxon>Actinokineospora</taxon>
    </lineage>
</organism>
<evidence type="ECO:0000256" key="1">
    <source>
        <dbReference type="SAM" id="MobiDB-lite"/>
    </source>
</evidence>
<evidence type="ECO:0000313" key="3">
    <source>
        <dbReference type="EMBL" id="MFC7618650.1"/>
    </source>
</evidence>
<gene>
    <name evidence="3" type="ORF">ACFQV2_40300</name>
</gene>
<dbReference type="Pfam" id="PF07690">
    <property type="entry name" value="MFS_1"/>
    <property type="match status" value="1"/>
</dbReference>
<dbReference type="SUPFAM" id="SSF103473">
    <property type="entry name" value="MFS general substrate transporter"/>
    <property type="match status" value="1"/>
</dbReference>
<dbReference type="Gene3D" id="1.20.1250.20">
    <property type="entry name" value="MFS general substrate transporter like domains"/>
    <property type="match status" value="1"/>
</dbReference>
<dbReference type="InterPro" id="IPR036259">
    <property type="entry name" value="MFS_trans_sf"/>
</dbReference>
<dbReference type="EMBL" id="JBHTEY010000004">
    <property type="protein sequence ID" value="MFC7618650.1"/>
    <property type="molecule type" value="Genomic_DNA"/>
</dbReference>
<feature type="region of interest" description="Disordered" evidence="1">
    <location>
        <begin position="1"/>
        <end position="25"/>
    </location>
</feature>
<keyword evidence="2" id="KW-1133">Transmembrane helix</keyword>
<feature type="transmembrane region" description="Helical" evidence="2">
    <location>
        <begin position="53"/>
        <end position="74"/>
    </location>
</feature>
<keyword evidence="2" id="KW-0812">Transmembrane</keyword>
<comment type="caution">
    <text evidence="3">The sequence shown here is derived from an EMBL/GenBank/DDBJ whole genome shotgun (WGS) entry which is preliminary data.</text>
</comment>
<sequence>MRADDRGDRRGGRAARPAGSRGEATGLQSSAFTLGAAAGAPVVGFVVDHGSPAWGFAAAGAGGLLVAVVAFALARTRPAPLSAPAEAAA</sequence>
<dbReference type="InterPro" id="IPR011701">
    <property type="entry name" value="MFS"/>
</dbReference>
<feature type="transmembrane region" description="Helical" evidence="2">
    <location>
        <begin position="26"/>
        <end position="47"/>
    </location>
</feature>
<reference evidence="4" key="1">
    <citation type="journal article" date="2019" name="Int. J. Syst. Evol. Microbiol.">
        <title>The Global Catalogue of Microorganisms (GCM) 10K type strain sequencing project: providing services to taxonomists for standard genome sequencing and annotation.</title>
        <authorList>
            <consortium name="The Broad Institute Genomics Platform"/>
            <consortium name="The Broad Institute Genome Sequencing Center for Infectious Disease"/>
            <person name="Wu L."/>
            <person name="Ma J."/>
        </authorList>
    </citation>
    <scope>NUCLEOTIDE SEQUENCE [LARGE SCALE GENOMIC DNA]</scope>
    <source>
        <strain evidence="4">JCM 17695</strain>
    </source>
</reference>
<protein>
    <submittedName>
        <fullName evidence="3">MFS transporter</fullName>
    </submittedName>
</protein>
<name>A0ABW2TXJ8_9PSEU</name>
<evidence type="ECO:0000313" key="4">
    <source>
        <dbReference type="Proteomes" id="UP001596512"/>
    </source>
</evidence>
<feature type="compositionally biased region" description="Low complexity" evidence="1">
    <location>
        <begin position="14"/>
        <end position="24"/>
    </location>
</feature>
<keyword evidence="4" id="KW-1185">Reference proteome</keyword>
<dbReference type="Proteomes" id="UP001596512">
    <property type="component" value="Unassembled WGS sequence"/>
</dbReference>
<evidence type="ECO:0000256" key="2">
    <source>
        <dbReference type="SAM" id="Phobius"/>
    </source>
</evidence>
<proteinExistence type="predicted"/>